<proteinExistence type="predicted"/>
<reference evidence="1" key="1">
    <citation type="thesis" date="2020" institute="ProQuest LLC" country="789 East Eisenhower Parkway, Ann Arbor, MI, USA">
        <title>Comparative Genomics and Chromosome Evolution.</title>
        <authorList>
            <person name="Mudd A.B."/>
        </authorList>
    </citation>
    <scope>NUCLEOTIDE SEQUENCE</scope>
    <source>
        <strain evidence="1">HN-11 Male</strain>
        <tissue evidence="1">Kidney and liver</tissue>
    </source>
</reference>
<dbReference type="EMBL" id="WNTK01002875">
    <property type="protein sequence ID" value="KAG9465597.1"/>
    <property type="molecule type" value="Genomic_DNA"/>
</dbReference>
<sequence length="102" mass="11624">MFKAMPGTFDSTPVLEYNSPTVKYTPAGKWCKNTKWCGREDSRDKQRVHRPRYLRVSVPRQSPSLSPAPYRSTLTFGRRALHIAWWLISLSQCLGVTLVSPG</sequence>
<evidence type="ECO:0000313" key="2">
    <source>
        <dbReference type="Proteomes" id="UP000770717"/>
    </source>
</evidence>
<keyword evidence="2" id="KW-1185">Reference proteome</keyword>
<evidence type="ECO:0000313" key="1">
    <source>
        <dbReference type="EMBL" id="KAG9465597.1"/>
    </source>
</evidence>
<accession>A0A8J6E9U2</accession>
<comment type="caution">
    <text evidence="1">The sequence shown here is derived from an EMBL/GenBank/DDBJ whole genome shotgun (WGS) entry which is preliminary data.</text>
</comment>
<gene>
    <name evidence="1" type="ORF">GDO78_018036</name>
</gene>
<organism evidence="1 2">
    <name type="scientific">Eleutherodactylus coqui</name>
    <name type="common">Puerto Rican coqui</name>
    <dbReference type="NCBI Taxonomy" id="57060"/>
    <lineage>
        <taxon>Eukaryota</taxon>
        <taxon>Metazoa</taxon>
        <taxon>Chordata</taxon>
        <taxon>Craniata</taxon>
        <taxon>Vertebrata</taxon>
        <taxon>Euteleostomi</taxon>
        <taxon>Amphibia</taxon>
        <taxon>Batrachia</taxon>
        <taxon>Anura</taxon>
        <taxon>Neobatrachia</taxon>
        <taxon>Hyloidea</taxon>
        <taxon>Eleutherodactylidae</taxon>
        <taxon>Eleutherodactylinae</taxon>
        <taxon>Eleutherodactylus</taxon>
        <taxon>Eleutherodactylus</taxon>
    </lineage>
</organism>
<name>A0A8J6E9U2_ELECQ</name>
<dbReference type="Proteomes" id="UP000770717">
    <property type="component" value="Unassembled WGS sequence"/>
</dbReference>
<protein>
    <submittedName>
        <fullName evidence="1">Uncharacterized protein</fullName>
    </submittedName>
</protein>
<dbReference type="AlphaFoldDB" id="A0A8J6E9U2"/>